<dbReference type="GO" id="GO:0003700">
    <property type="term" value="F:DNA-binding transcription factor activity"/>
    <property type="evidence" value="ECO:0007669"/>
    <property type="project" value="TreeGrafter"/>
</dbReference>
<dbReference type="Pfam" id="PF14246">
    <property type="entry name" value="TetR_C_7"/>
    <property type="match status" value="1"/>
</dbReference>
<accession>A0A4S2GY78</accession>
<name>A0A4S2GY78_9PROT</name>
<organism evidence="6 7">
    <name type="scientific">Marinicauda algicola</name>
    <dbReference type="NCBI Taxonomy" id="2029849"/>
    <lineage>
        <taxon>Bacteria</taxon>
        <taxon>Pseudomonadati</taxon>
        <taxon>Pseudomonadota</taxon>
        <taxon>Alphaproteobacteria</taxon>
        <taxon>Maricaulales</taxon>
        <taxon>Maricaulaceae</taxon>
        <taxon>Marinicauda</taxon>
    </lineage>
</organism>
<sequence length="211" mass="22917">MSKPVRQRRPEDRPDEILDAALAEFTEAGFAGAKVEDIARRAGVSKGTIYLYFDTKEAMLKALVEQSAGRIAQGAAALIEAGAARDPVQTYRSVFRMVLTAMSDPDISAAPRLVLSEAARFPELARYYRERVIQIGIGALKRLLETGAQSGVFRKVDLVAAERVLAGPAVAHLMLSTVFALPGDPRPDPARLADQITDIVLYGLTPRTDRP</sequence>
<feature type="DNA-binding region" description="H-T-H motif" evidence="4">
    <location>
        <begin position="34"/>
        <end position="53"/>
    </location>
</feature>
<feature type="domain" description="HTH tetR-type" evidence="5">
    <location>
        <begin position="11"/>
        <end position="71"/>
    </location>
</feature>
<dbReference type="PANTHER" id="PTHR30055:SF223">
    <property type="entry name" value="HTH-TYPE TRANSCRIPTIONAL REGULATOR UIDR"/>
    <property type="match status" value="1"/>
</dbReference>
<keyword evidence="7" id="KW-1185">Reference proteome</keyword>
<evidence type="ECO:0000256" key="3">
    <source>
        <dbReference type="ARBA" id="ARBA00023163"/>
    </source>
</evidence>
<evidence type="ECO:0000259" key="5">
    <source>
        <dbReference type="PROSITE" id="PS50977"/>
    </source>
</evidence>
<gene>
    <name evidence="6" type="ORF">E5163_09865</name>
</gene>
<dbReference type="Gene3D" id="1.10.357.10">
    <property type="entry name" value="Tetracycline Repressor, domain 2"/>
    <property type="match status" value="1"/>
</dbReference>
<dbReference type="Pfam" id="PF00440">
    <property type="entry name" value="TetR_N"/>
    <property type="match status" value="1"/>
</dbReference>
<keyword evidence="2 4" id="KW-0238">DNA-binding</keyword>
<dbReference type="PRINTS" id="PR00455">
    <property type="entry name" value="HTHTETR"/>
</dbReference>
<dbReference type="InterPro" id="IPR039536">
    <property type="entry name" value="TetR_C_Proteobacteria"/>
</dbReference>
<dbReference type="OrthoDB" id="8478851at2"/>
<dbReference type="InterPro" id="IPR001647">
    <property type="entry name" value="HTH_TetR"/>
</dbReference>
<keyword evidence="3" id="KW-0804">Transcription</keyword>
<dbReference type="RefSeq" id="WP_135995982.1">
    <property type="nucleotide sequence ID" value="NZ_CP071057.1"/>
</dbReference>
<dbReference type="PANTHER" id="PTHR30055">
    <property type="entry name" value="HTH-TYPE TRANSCRIPTIONAL REGULATOR RUTR"/>
    <property type="match status" value="1"/>
</dbReference>
<reference evidence="6 7" key="1">
    <citation type="journal article" date="2017" name="Int. J. Syst. Evol. Microbiol.">
        <title>Marinicauda algicola sp. nov., isolated from a marine red alga Rhodosorus marinus.</title>
        <authorList>
            <person name="Jeong S.E."/>
            <person name="Jeon S.H."/>
            <person name="Chun B.H."/>
            <person name="Kim D.W."/>
            <person name="Jeon C.O."/>
        </authorList>
    </citation>
    <scope>NUCLEOTIDE SEQUENCE [LARGE SCALE GENOMIC DNA]</scope>
    <source>
        <strain evidence="6 7">JCM 31718</strain>
    </source>
</reference>
<dbReference type="PROSITE" id="PS50977">
    <property type="entry name" value="HTH_TETR_2"/>
    <property type="match status" value="1"/>
</dbReference>
<protein>
    <submittedName>
        <fullName evidence="6">TetR/AcrR family transcriptional regulator</fullName>
    </submittedName>
</protein>
<keyword evidence="1" id="KW-0805">Transcription regulation</keyword>
<dbReference type="InterPro" id="IPR009057">
    <property type="entry name" value="Homeodomain-like_sf"/>
</dbReference>
<dbReference type="SUPFAM" id="SSF48498">
    <property type="entry name" value="Tetracyclin repressor-like, C-terminal domain"/>
    <property type="match status" value="1"/>
</dbReference>
<evidence type="ECO:0000313" key="7">
    <source>
        <dbReference type="Proteomes" id="UP000308054"/>
    </source>
</evidence>
<dbReference type="Proteomes" id="UP000308054">
    <property type="component" value="Unassembled WGS sequence"/>
</dbReference>
<evidence type="ECO:0000256" key="1">
    <source>
        <dbReference type="ARBA" id="ARBA00023015"/>
    </source>
</evidence>
<dbReference type="AlphaFoldDB" id="A0A4S2GY78"/>
<proteinExistence type="predicted"/>
<dbReference type="SUPFAM" id="SSF46689">
    <property type="entry name" value="Homeodomain-like"/>
    <property type="match status" value="1"/>
</dbReference>
<comment type="caution">
    <text evidence="6">The sequence shown here is derived from an EMBL/GenBank/DDBJ whole genome shotgun (WGS) entry which is preliminary data.</text>
</comment>
<evidence type="ECO:0000313" key="6">
    <source>
        <dbReference type="EMBL" id="TGY88137.1"/>
    </source>
</evidence>
<dbReference type="InterPro" id="IPR036271">
    <property type="entry name" value="Tet_transcr_reg_TetR-rel_C_sf"/>
</dbReference>
<dbReference type="EMBL" id="SRXW01000003">
    <property type="protein sequence ID" value="TGY88137.1"/>
    <property type="molecule type" value="Genomic_DNA"/>
</dbReference>
<evidence type="ECO:0000256" key="4">
    <source>
        <dbReference type="PROSITE-ProRule" id="PRU00335"/>
    </source>
</evidence>
<evidence type="ECO:0000256" key="2">
    <source>
        <dbReference type="ARBA" id="ARBA00023125"/>
    </source>
</evidence>
<dbReference type="FunFam" id="1.10.10.60:FF:000141">
    <property type="entry name" value="TetR family transcriptional regulator"/>
    <property type="match status" value="1"/>
</dbReference>
<dbReference type="InterPro" id="IPR050109">
    <property type="entry name" value="HTH-type_TetR-like_transc_reg"/>
</dbReference>
<dbReference type="GO" id="GO:0000976">
    <property type="term" value="F:transcription cis-regulatory region binding"/>
    <property type="evidence" value="ECO:0007669"/>
    <property type="project" value="TreeGrafter"/>
</dbReference>